<evidence type="ECO:0000313" key="2">
    <source>
        <dbReference type="EMBL" id="KAL1410461.1"/>
    </source>
</evidence>
<name>A0ABR3Q7N6_9TREE</name>
<dbReference type="Proteomes" id="UP001565368">
    <property type="component" value="Unassembled WGS sequence"/>
</dbReference>
<dbReference type="Pfam" id="PF14832">
    <property type="entry name" value="Tautomerase_3"/>
    <property type="match status" value="1"/>
</dbReference>
<dbReference type="GeneID" id="95985515"/>
<dbReference type="EMBL" id="JBBXJM010000003">
    <property type="protein sequence ID" value="KAL1410461.1"/>
    <property type="molecule type" value="Genomic_DNA"/>
</dbReference>
<reference evidence="2 3" key="1">
    <citation type="submission" date="2023-08" db="EMBL/GenBank/DDBJ databases">
        <title>Annotated Genome Sequence of Vanrija albida AlHP1.</title>
        <authorList>
            <person name="Herzog R."/>
        </authorList>
    </citation>
    <scope>NUCLEOTIDE SEQUENCE [LARGE SCALE GENOMIC DNA]</scope>
    <source>
        <strain evidence="2 3">AlHP1</strain>
    </source>
</reference>
<dbReference type="RefSeq" id="XP_069210405.1">
    <property type="nucleotide sequence ID" value="XM_069352987.1"/>
</dbReference>
<evidence type="ECO:0000259" key="1">
    <source>
        <dbReference type="Pfam" id="PF14832"/>
    </source>
</evidence>
<dbReference type="Gene3D" id="3.30.429.10">
    <property type="entry name" value="Macrophage Migration Inhibitory Factor"/>
    <property type="match status" value="1"/>
</dbReference>
<feature type="domain" description="Tautomerase cis-CaaD-like" evidence="1">
    <location>
        <begin position="1"/>
        <end position="133"/>
    </location>
</feature>
<accession>A0ABR3Q7N6</accession>
<evidence type="ECO:0000313" key="3">
    <source>
        <dbReference type="Proteomes" id="UP001565368"/>
    </source>
</evidence>
<dbReference type="InterPro" id="IPR014347">
    <property type="entry name" value="Tautomerase/MIF_sf"/>
</dbReference>
<comment type="caution">
    <text evidence="2">The sequence shown here is derived from an EMBL/GenBank/DDBJ whole genome shotgun (WGS) entry which is preliminary data.</text>
</comment>
<keyword evidence="3" id="KW-1185">Reference proteome</keyword>
<protein>
    <recommendedName>
        <fullName evidence="1">Tautomerase cis-CaaD-like domain-containing protein</fullName>
    </recommendedName>
</protein>
<dbReference type="SUPFAM" id="SSF55331">
    <property type="entry name" value="Tautomerase/MIF"/>
    <property type="match status" value="1"/>
</dbReference>
<gene>
    <name evidence="2" type="ORF">Q8F55_004472</name>
</gene>
<organism evidence="2 3">
    <name type="scientific">Vanrija albida</name>
    <dbReference type="NCBI Taxonomy" id="181172"/>
    <lineage>
        <taxon>Eukaryota</taxon>
        <taxon>Fungi</taxon>
        <taxon>Dikarya</taxon>
        <taxon>Basidiomycota</taxon>
        <taxon>Agaricomycotina</taxon>
        <taxon>Tremellomycetes</taxon>
        <taxon>Trichosporonales</taxon>
        <taxon>Trichosporonaceae</taxon>
        <taxon>Vanrija</taxon>
    </lineage>
</organism>
<proteinExistence type="predicted"/>
<dbReference type="InterPro" id="IPR028116">
    <property type="entry name" value="Cis-CaaD-like"/>
</dbReference>
<sequence length="156" mass="17045">MPTYVVKAPPGLSAAQKSAVAHAITSRHTEATGAPKFLTQVVVEQDGPRQERYLGGEAAASADAQGHIWVRGDIRSGRSESVKETLMLNITRDVARITDTKEEFVWVYLCEIAPTNMVEYGRVLPKPGGEEEWFAALPAEIAAQLELGSNRGYFML</sequence>